<feature type="transmembrane region" description="Helical" evidence="10">
    <location>
        <begin position="419"/>
        <end position="437"/>
    </location>
</feature>
<evidence type="ECO:0000256" key="7">
    <source>
        <dbReference type="ARBA" id="ARBA00023136"/>
    </source>
</evidence>
<keyword evidence="12" id="KW-1185">Reference proteome</keyword>
<reference evidence="11 12" key="1">
    <citation type="submission" date="2018-07" db="EMBL/GenBank/DDBJ databases">
        <title>GABA Modulating Bacteria of the Human Gut Microbiota.</title>
        <authorList>
            <person name="Strandwitz P."/>
            <person name="Kim K.H."/>
            <person name="Terekhova D."/>
            <person name="Liu J.K."/>
            <person name="Sharma A."/>
            <person name="Levering J."/>
            <person name="Mcdonald D."/>
            <person name="Dietrich D."/>
            <person name="Ramadhar T.R."/>
            <person name="Lekbua A."/>
            <person name="Mroue N."/>
            <person name="Liston C."/>
            <person name="Stewart E.J."/>
            <person name="Dubin M.J."/>
            <person name="Zengler K."/>
            <person name="Knight R."/>
            <person name="Gilbert J.A."/>
            <person name="Clardy J."/>
            <person name="Lewis K."/>
        </authorList>
    </citation>
    <scope>NUCLEOTIDE SEQUENCE [LARGE SCALE GENOMIC DNA]</scope>
    <source>
        <strain evidence="11 12">KLE1738</strain>
    </source>
</reference>
<dbReference type="InterPro" id="IPR004299">
    <property type="entry name" value="MBOAT_fam"/>
</dbReference>
<dbReference type="GO" id="GO:0016746">
    <property type="term" value="F:acyltransferase activity"/>
    <property type="evidence" value="ECO:0007669"/>
    <property type="project" value="UniProtKB-KW"/>
</dbReference>
<protein>
    <submittedName>
        <fullName evidence="11">MBOAT family protein</fullName>
    </submittedName>
</protein>
<dbReference type="InterPro" id="IPR024194">
    <property type="entry name" value="Ac/AlaTfrase_AlgI/DltB"/>
</dbReference>
<dbReference type="InterPro" id="IPR051085">
    <property type="entry name" value="MB_O-acyltransferase"/>
</dbReference>
<evidence type="ECO:0000256" key="2">
    <source>
        <dbReference type="ARBA" id="ARBA00010323"/>
    </source>
</evidence>
<evidence type="ECO:0000256" key="9">
    <source>
        <dbReference type="PIRNR" id="PIRNR016636"/>
    </source>
</evidence>
<evidence type="ECO:0000256" key="8">
    <source>
        <dbReference type="ARBA" id="ARBA00023315"/>
    </source>
</evidence>
<dbReference type="PIRSF" id="PIRSF500217">
    <property type="entry name" value="AlgI"/>
    <property type="match status" value="1"/>
</dbReference>
<keyword evidence="6 10" id="KW-1133">Transmembrane helix</keyword>
<comment type="caution">
    <text evidence="11">The sequence shown here is derived from an EMBL/GenBank/DDBJ whole genome shotgun (WGS) entry which is preliminary data.</text>
</comment>
<dbReference type="GO" id="GO:0005886">
    <property type="term" value="C:plasma membrane"/>
    <property type="evidence" value="ECO:0007669"/>
    <property type="project" value="UniProtKB-SubCell"/>
</dbReference>
<feature type="transmembrane region" description="Helical" evidence="10">
    <location>
        <begin position="352"/>
        <end position="372"/>
    </location>
</feature>
<keyword evidence="3 9" id="KW-1003">Cell membrane</keyword>
<keyword evidence="4 9" id="KW-0808">Transferase</keyword>
<dbReference type="RefSeq" id="WP_117142513.1">
    <property type="nucleotide sequence ID" value="NZ_CAKXKJ010000014.1"/>
</dbReference>
<dbReference type="EMBL" id="QQRQ01000016">
    <property type="protein sequence ID" value="RFT06148.1"/>
    <property type="molecule type" value="Genomic_DNA"/>
</dbReference>
<feature type="transmembrane region" description="Helical" evidence="10">
    <location>
        <begin position="77"/>
        <end position="94"/>
    </location>
</feature>
<organism evidence="11 12">
    <name type="scientific">Evtepia gabavorous</name>
    <dbReference type="NCBI Taxonomy" id="2211183"/>
    <lineage>
        <taxon>Bacteria</taxon>
        <taxon>Bacillati</taxon>
        <taxon>Bacillota</taxon>
        <taxon>Clostridia</taxon>
        <taxon>Eubacteriales</taxon>
        <taxon>Evtepia</taxon>
    </lineage>
</organism>
<evidence type="ECO:0000256" key="6">
    <source>
        <dbReference type="ARBA" id="ARBA00022989"/>
    </source>
</evidence>
<dbReference type="PANTHER" id="PTHR13285">
    <property type="entry name" value="ACYLTRANSFERASE"/>
    <property type="match status" value="1"/>
</dbReference>
<keyword evidence="7 9" id="KW-0472">Membrane</keyword>
<evidence type="ECO:0000256" key="4">
    <source>
        <dbReference type="ARBA" id="ARBA00022679"/>
    </source>
</evidence>
<sequence>MSFQSYTFLFALLPVSVAGWWLLNWRGHGRLAQGFLLVVSLAFYGKGNLAFLPLLLGSILFNFLVGKAMGALPRARKPLLVLGLLGNLGLLGYFKYANFFLDNLNWLLGTSIGALSLLLPLGISFFTFQQIAFLVDRYRGDPADYTLLEYACFVSFFPCVTSGPIAFHDEVIPQMRAVQGKGPSAQGIAEGLWLFSLGIWKKVIVAEAFGGGADWGWANLPALNSTTALAVTLSYTLQLYFDFSGYTDMARGIGKMLGVTLPENFDVPYQALTIRGFWKGWHMTMTRFFTRYLYIPLGGSRRGLPRTCVNTLVIFLASGLWHGADWSFVVWGGLHGIAMVADRLLGSRLDRLHPALSWALTFGYVNFCWIFFRAGSVREALAMCRAIARCAFGPLAEEFTTSFQMPEITWIGRYLEIDMARLALLMFLLFVVGSMFFCLQETPVARRKHRMTGRRGVLAGILLFWAVISLTGVSRFIYSNF</sequence>
<evidence type="ECO:0000256" key="1">
    <source>
        <dbReference type="ARBA" id="ARBA00004651"/>
    </source>
</evidence>
<dbReference type="InterPro" id="IPR028362">
    <property type="entry name" value="AlgI"/>
</dbReference>
<evidence type="ECO:0000313" key="12">
    <source>
        <dbReference type="Proteomes" id="UP000260649"/>
    </source>
</evidence>
<dbReference type="GO" id="GO:0042121">
    <property type="term" value="P:alginic acid biosynthetic process"/>
    <property type="evidence" value="ECO:0007669"/>
    <property type="project" value="InterPro"/>
</dbReference>
<feature type="transmembrane region" description="Helical" evidence="10">
    <location>
        <begin position="106"/>
        <end position="127"/>
    </location>
</feature>
<accession>A0A3E2B274</accession>
<dbReference type="PIRSF" id="PIRSF016636">
    <property type="entry name" value="AlgI_DltB"/>
    <property type="match status" value="1"/>
</dbReference>
<comment type="subcellular location">
    <subcellularLocation>
        <location evidence="1">Cell membrane</location>
        <topology evidence="1">Multi-pass membrane protein</topology>
    </subcellularLocation>
</comment>
<gene>
    <name evidence="11" type="ORF">DV520_09080</name>
</gene>
<evidence type="ECO:0000256" key="3">
    <source>
        <dbReference type="ARBA" id="ARBA00022475"/>
    </source>
</evidence>
<feature type="transmembrane region" description="Helical" evidence="10">
    <location>
        <begin position="35"/>
        <end position="65"/>
    </location>
</feature>
<evidence type="ECO:0000256" key="5">
    <source>
        <dbReference type="ARBA" id="ARBA00022692"/>
    </source>
</evidence>
<keyword evidence="5 10" id="KW-0812">Transmembrane</keyword>
<dbReference type="Pfam" id="PF03062">
    <property type="entry name" value="MBOAT"/>
    <property type="match status" value="1"/>
</dbReference>
<feature type="transmembrane region" description="Helical" evidence="10">
    <location>
        <begin position="6"/>
        <end position="23"/>
    </location>
</feature>
<evidence type="ECO:0000256" key="10">
    <source>
        <dbReference type="SAM" id="Phobius"/>
    </source>
</evidence>
<name>A0A3E2B274_9FIRM</name>
<dbReference type="GeneID" id="97995883"/>
<dbReference type="OrthoDB" id="9805788at2"/>
<dbReference type="Proteomes" id="UP000260649">
    <property type="component" value="Unassembled WGS sequence"/>
</dbReference>
<feature type="transmembrane region" description="Helical" evidence="10">
    <location>
        <begin position="457"/>
        <end position="478"/>
    </location>
</feature>
<evidence type="ECO:0000313" key="11">
    <source>
        <dbReference type="EMBL" id="RFT06148.1"/>
    </source>
</evidence>
<comment type="similarity">
    <text evidence="2 9">Belongs to the membrane-bound acyltransferase family.</text>
</comment>
<dbReference type="PANTHER" id="PTHR13285:SF23">
    <property type="entry name" value="TEICHOIC ACID D-ALANYLTRANSFERASE"/>
    <property type="match status" value="1"/>
</dbReference>
<keyword evidence="8 9" id="KW-0012">Acyltransferase</keyword>
<dbReference type="AlphaFoldDB" id="A0A3E2B274"/>
<proteinExistence type="inferred from homology"/>